<evidence type="ECO:0008006" key="8">
    <source>
        <dbReference type="Google" id="ProtNLM"/>
    </source>
</evidence>
<reference evidence="6" key="1">
    <citation type="submission" date="2020-04" db="EMBL/GenBank/DDBJ databases">
        <title>Analysis of mating type loci in Filobasidium floriforme.</title>
        <authorList>
            <person name="Nowrousian M."/>
        </authorList>
    </citation>
    <scope>NUCLEOTIDE SEQUENCE</scope>
    <source>
        <strain evidence="6">CBS 6242</strain>
    </source>
</reference>
<keyword evidence="2 5" id="KW-1133">Transmembrane helix</keyword>
<accession>A0A8K0JNG3</accession>
<feature type="compositionally biased region" description="Polar residues" evidence="4">
    <location>
        <begin position="61"/>
        <end position="74"/>
    </location>
</feature>
<feature type="transmembrane region" description="Helical" evidence="5">
    <location>
        <begin position="257"/>
        <end position="277"/>
    </location>
</feature>
<dbReference type="AlphaFoldDB" id="A0A8K0JNG3"/>
<gene>
    <name evidence="6" type="ORF">FFLO_02251</name>
</gene>
<dbReference type="GO" id="GO:0006890">
    <property type="term" value="P:retrograde vesicle-mediated transport, Golgi to endoplasmic reticulum"/>
    <property type="evidence" value="ECO:0007669"/>
    <property type="project" value="TreeGrafter"/>
</dbReference>
<feature type="region of interest" description="Disordered" evidence="4">
    <location>
        <begin position="1"/>
        <end position="127"/>
    </location>
</feature>
<dbReference type="OrthoDB" id="5393181at2759"/>
<evidence type="ECO:0000313" key="6">
    <source>
        <dbReference type="EMBL" id="KAG7562359.1"/>
    </source>
</evidence>
<dbReference type="InterPro" id="IPR028143">
    <property type="entry name" value="Get2/sif1"/>
</dbReference>
<dbReference type="EMBL" id="JABELV010000034">
    <property type="protein sequence ID" value="KAG7562359.1"/>
    <property type="molecule type" value="Genomic_DNA"/>
</dbReference>
<dbReference type="Proteomes" id="UP000812966">
    <property type="component" value="Unassembled WGS sequence"/>
</dbReference>
<evidence type="ECO:0000256" key="5">
    <source>
        <dbReference type="SAM" id="Phobius"/>
    </source>
</evidence>
<evidence type="ECO:0000256" key="1">
    <source>
        <dbReference type="ARBA" id="ARBA00022692"/>
    </source>
</evidence>
<keyword evidence="1 5" id="KW-0812">Transmembrane</keyword>
<feature type="compositionally biased region" description="Basic and acidic residues" evidence="4">
    <location>
        <begin position="1"/>
        <end position="16"/>
    </location>
</feature>
<keyword evidence="7" id="KW-1185">Reference proteome</keyword>
<dbReference type="PANTHER" id="PTHR28263:SF1">
    <property type="entry name" value="GOLGI TO ER TRAFFIC PROTEIN 2"/>
    <property type="match status" value="1"/>
</dbReference>
<dbReference type="PANTHER" id="PTHR28263">
    <property type="entry name" value="GOLGI TO ER TRAFFIC PROTEIN 2"/>
    <property type="match status" value="1"/>
</dbReference>
<sequence>MSEAQSEAKRRAEARKAKILARGNSGLARLATTARGEEASKLFDASSTPSRTASPATSDAGPQQPTANTASPSIHQPHPLHHSQSRFRPEPDARRSRGPSTPAFAARRDDVETPDSDLNFGGGSPDEQYRRQLEQMMSMLGGGAGAPGMGMGGPASMGMGGENPLAALLAQMGGGGAPGANPLGITSGASDFDPDSLGGLGGNGNEDPMAAMFKAMSSGAGGPGGALPPGLFGGDPNNPNPLFPSSQSLKKPLIQRIFPFIHVLAMVALWAFIVLWWEPSLHPSSTILGSGRPWTWSNLAKYGLLSGNGEGGKFRNLERDLERQTRFATLPVFWAFTTVEVLLQSTRAMLFKAPPSLPGMVSNFLPLMPPHISSLLLTGSRYVSLVNQAWKDGCVLLFLLGLGVLSSGLFGRSSLVSA</sequence>
<protein>
    <recommendedName>
        <fullName evidence="8">Golgi to ER traffic protein 2</fullName>
    </recommendedName>
</protein>
<keyword evidence="3 5" id="KW-0472">Membrane</keyword>
<evidence type="ECO:0000256" key="3">
    <source>
        <dbReference type="ARBA" id="ARBA00023136"/>
    </source>
</evidence>
<organism evidence="6 7">
    <name type="scientific">Filobasidium floriforme</name>
    <dbReference type="NCBI Taxonomy" id="5210"/>
    <lineage>
        <taxon>Eukaryota</taxon>
        <taxon>Fungi</taxon>
        <taxon>Dikarya</taxon>
        <taxon>Basidiomycota</taxon>
        <taxon>Agaricomycotina</taxon>
        <taxon>Tremellomycetes</taxon>
        <taxon>Filobasidiales</taxon>
        <taxon>Filobasidiaceae</taxon>
        <taxon>Filobasidium</taxon>
    </lineage>
</organism>
<evidence type="ECO:0000256" key="2">
    <source>
        <dbReference type="ARBA" id="ARBA00022989"/>
    </source>
</evidence>
<evidence type="ECO:0000256" key="4">
    <source>
        <dbReference type="SAM" id="MobiDB-lite"/>
    </source>
</evidence>
<evidence type="ECO:0000313" key="7">
    <source>
        <dbReference type="Proteomes" id="UP000812966"/>
    </source>
</evidence>
<name>A0A8K0JNG3_9TREE</name>
<comment type="caution">
    <text evidence="6">The sequence shown here is derived from an EMBL/GenBank/DDBJ whole genome shotgun (WGS) entry which is preliminary data.</text>
</comment>
<feature type="compositionally biased region" description="Low complexity" evidence="4">
    <location>
        <begin position="44"/>
        <end position="60"/>
    </location>
</feature>
<feature type="transmembrane region" description="Helical" evidence="5">
    <location>
        <begin position="395"/>
        <end position="415"/>
    </location>
</feature>
<proteinExistence type="predicted"/>